<protein>
    <submittedName>
        <fullName evidence="2">Ribulose bisphosphate carboxylase/oxygenase activase</fullName>
    </submittedName>
</protein>
<feature type="non-terminal residue" evidence="2">
    <location>
        <position position="1"/>
    </location>
</feature>
<feature type="compositionally biased region" description="Polar residues" evidence="1">
    <location>
        <begin position="27"/>
        <end position="37"/>
    </location>
</feature>
<proteinExistence type="predicted"/>
<dbReference type="AlphaFoldDB" id="A0A392R1L4"/>
<organism evidence="2 3">
    <name type="scientific">Trifolium medium</name>
    <dbReference type="NCBI Taxonomy" id="97028"/>
    <lineage>
        <taxon>Eukaryota</taxon>
        <taxon>Viridiplantae</taxon>
        <taxon>Streptophyta</taxon>
        <taxon>Embryophyta</taxon>
        <taxon>Tracheophyta</taxon>
        <taxon>Spermatophyta</taxon>
        <taxon>Magnoliopsida</taxon>
        <taxon>eudicotyledons</taxon>
        <taxon>Gunneridae</taxon>
        <taxon>Pentapetalae</taxon>
        <taxon>rosids</taxon>
        <taxon>fabids</taxon>
        <taxon>Fabales</taxon>
        <taxon>Fabaceae</taxon>
        <taxon>Papilionoideae</taxon>
        <taxon>50 kb inversion clade</taxon>
        <taxon>NPAAA clade</taxon>
        <taxon>Hologalegina</taxon>
        <taxon>IRL clade</taxon>
        <taxon>Trifolieae</taxon>
        <taxon>Trifolium</taxon>
    </lineage>
</organism>
<evidence type="ECO:0000313" key="3">
    <source>
        <dbReference type="Proteomes" id="UP000265520"/>
    </source>
</evidence>
<feature type="region of interest" description="Disordered" evidence="1">
    <location>
        <begin position="1"/>
        <end position="37"/>
    </location>
</feature>
<accession>A0A392R1L4</accession>
<evidence type="ECO:0000313" key="2">
    <source>
        <dbReference type="EMBL" id="MCI29730.1"/>
    </source>
</evidence>
<comment type="caution">
    <text evidence="2">The sequence shown here is derived from an EMBL/GenBank/DDBJ whole genome shotgun (WGS) entry which is preliminary data.</text>
</comment>
<evidence type="ECO:0000256" key="1">
    <source>
        <dbReference type="SAM" id="MobiDB-lite"/>
    </source>
</evidence>
<feature type="compositionally biased region" description="Polar residues" evidence="1">
    <location>
        <begin position="1"/>
        <end position="10"/>
    </location>
</feature>
<reference evidence="2 3" key="1">
    <citation type="journal article" date="2018" name="Front. Plant Sci.">
        <title>Red Clover (Trifolium pratense) and Zigzag Clover (T. medium) - A Picture of Genomic Similarities and Differences.</title>
        <authorList>
            <person name="Dluhosova J."/>
            <person name="Istvanek J."/>
            <person name="Nedelnik J."/>
            <person name="Repkova J."/>
        </authorList>
    </citation>
    <scope>NUCLEOTIDE SEQUENCE [LARGE SCALE GENOMIC DNA]</scope>
    <source>
        <strain evidence="3">cv. 10/8</strain>
        <tissue evidence="2">Leaf</tissue>
    </source>
</reference>
<dbReference type="EMBL" id="LXQA010174577">
    <property type="protein sequence ID" value="MCI29730.1"/>
    <property type="molecule type" value="Genomic_DNA"/>
</dbReference>
<name>A0A392R1L4_9FABA</name>
<sequence>QGAQQVNFPVQQGCADPYAENYDPTARSDNGSCTYNL</sequence>
<dbReference type="Proteomes" id="UP000265520">
    <property type="component" value="Unassembled WGS sequence"/>
</dbReference>
<keyword evidence="3" id="KW-1185">Reference proteome</keyword>